<feature type="domain" description="HNH nuclease" evidence="3">
    <location>
        <begin position="354"/>
        <end position="406"/>
    </location>
</feature>
<dbReference type="InterPro" id="IPR003870">
    <property type="entry name" value="DUF222"/>
</dbReference>
<keyword evidence="4" id="KW-0378">Hydrolase</keyword>
<keyword evidence="4" id="KW-0255">Endonuclease</keyword>
<evidence type="ECO:0000256" key="2">
    <source>
        <dbReference type="SAM" id="MobiDB-lite"/>
    </source>
</evidence>
<comment type="similarity">
    <text evidence="1">Belongs to the Rv1128c/1148c/1588c/1702c/1945/3466 family.</text>
</comment>
<name>A0ABS9Q5Z8_9MICO</name>
<protein>
    <submittedName>
        <fullName evidence="4">HNH endonuclease</fullName>
    </submittedName>
</protein>
<dbReference type="SMART" id="SM00507">
    <property type="entry name" value="HNHc"/>
    <property type="match status" value="1"/>
</dbReference>
<evidence type="ECO:0000313" key="5">
    <source>
        <dbReference type="Proteomes" id="UP001521931"/>
    </source>
</evidence>
<comment type="caution">
    <text evidence="4">The sequence shown here is derived from an EMBL/GenBank/DDBJ whole genome shotgun (WGS) entry which is preliminary data.</text>
</comment>
<organism evidence="4 5">
    <name type="scientific">Arsenicicoccus bolidensis</name>
    <dbReference type="NCBI Taxonomy" id="229480"/>
    <lineage>
        <taxon>Bacteria</taxon>
        <taxon>Bacillati</taxon>
        <taxon>Actinomycetota</taxon>
        <taxon>Actinomycetes</taxon>
        <taxon>Micrococcales</taxon>
        <taxon>Intrasporangiaceae</taxon>
        <taxon>Arsenicicoccus</taxon>
    </lineage>
</organism>
<dbReference type="RefSeq" id="WP_239265845.1">
    <property type="nucleotide sequence ID" value="NZ_JAKRCV010000064.1"/>
</dbReference>
<dbReference type="InterPro" id="IPR003615">
    <property type="entry name" value="HNH_nuc"/>
</dbReference>
<sequence length="488" mass="51726">MTYIDVLDARGSLIGALDALRTIGGGLPSVQGQDLAALAVELSELMVVARGALVATTAEAKTRGVVLESGSRTPAQWLVDAGAAVKHNEAALIARAIDATTPASHASLRDGMTSGEVTPGDAITAAECIAELFGATEPATHDAIVEGAVQLARGSMSRRDLREFHDEMLARFGTRPSEDREHEHQQSRRAVTAFRPLADGMWRLEATLPPADKAIVDAALTALAAPSPDPDTGARDLRTAGQRRADALVAAFARVAGLGETGPLGASTQVALILPIEALHRACEHQARDSFGRPLPGQDCDCERPVAGRDELGTTLLPQDTRLLACGADLTRVYVGKDGQPLVVGRTERTAKPWQRTALCVRDRGCTFPGCQSPPSWSQAHHITHWADGGATDLDNLALVCHYHHTFIHHHDITGRVTPDGTRVEWDVTRVGASWRPKPPESGSSEPLPHEVSPPGVDPPDPGPPDPAPRNPEPPDPGEPGPKHHLTA</sequence>
<dbReference type="Proteomes" id="UP001521931">
    <property type="component" value="Unassembled WGS sequence"/>
</dbReference>
<keyword evidence="4" id="KW-0540">Nuclease</keyword>
<accession>A0ABS9Q5Z8</accession>
<proteinExistence type="inferred from homology"/>
<feature type="region of interest" description="Disordered" evidence="2">
    <location>
        <begin position="433"/>
        <end position="488"/>
    </location>
</feature>
<dbReference type="Gene3D" id="1.10.30.50">
    <property type="match status" value="1"/>
</dbReference>
<reference evidence="4 5" key="1">
    <citation type="submission" date="2022-02" db="EMBL/GenBank/DDBJ databases">
        <title>Uncovering new skin microbiome diversity through culturing and metagenomics.</title>
        <authorList>
            <person name="Conlan S."/>
            <person name="Deming C."/>
            <person name="Nisc Comparative Sequencing Program N."/>
            <person name="Segre J.A."/>
        </authorList>
    </citation>
    <scope>NUCLEOTIDE SEQUENCE [LARGE SCALE GENOMIC DNA]</scope>
    <source>
        <strain evidence="4 5">ACRQZ</strain>
    </source>
</reference>
<evidence type="ECO:0000259" key="3">
    <source>
        <dbReference type="SMART" id="SM00507"/>
    </source>
</evidence>
<dbReference type="EMBL" id="JAKRCV010000064">
    <property type="protein sequence ID" value="MCG7323214.1"/>
    <property type="molecule type" value="Genomic_DNA"/>
</dbReference>
<dbReference type="Pfam" id="PF01844">
    <property type="entry name" value="HNH"/>
    <property type="match status" value="1"/>
</dbReference>
<evidence type="ECO:0000256" key="1">
    <source>
        <dbReference type="ARBA" id="ARBA00023450"/>
    </source>
</evidence>
<dbReference type="InterPro" id="IPR002711">
    <property type="entry name" value="HNH"/>
</dbReference>
<dbReference type="GO" id="GO:0004519">
    <property type="term" value="F:endonuclease activity"/>
    <property type="evidence" value="ECO:0007669"/>
    <property type="project" value="UniProtKB-KW"/>
</dbReference>
<keyword evidence="5" id="KW-1185">Reference proteome</keyword>
<feature type="compositionally biased region" description="Pro residues" evidence="2">
    <location>
        <begin position="456"/>
        <end position="480"/>
    </location>
</feature>
<dbReference type="Pfam" id="PF02720">
    <property type="entry name" value="DUF222"/>
    <property type="match status" value="1"/>
</dbReference>
<evidence type="ECO:0000313" key="4">
    <source>
        <dbReference type="EMBL" id="MCG7323214.1"/>
    </source>
</evidence>
<dbReference type="CDD" id="cd00085">
    <property type="entry name" value="HNHc"/>
    <property type="match status" value="1"/>
</dbReference>
<gene>
    <name evidence="4" type="ORF">MHL29_15130</name>
</gene>